<dbReference type="EMBL" id="CAFBRA010000063">
    <property type="protein sequence ID" value="CAB5076078.1"/>
    <property type="molecule type" value="Genomic_DNA"/>
</dbReference>
<dbReference type="SMART" id="SM00382">
    <property type="entry name" value="AAA"/>
    <property type="match status" value="1"/>
</dbReference>
<dbReference type="EMBL" id="CAFAAA010000036">
    <property type="protein sequence ID" value="CAB4784676.1"/>
    <property type="molecule type" value="Genomic_DNA"/>
</dbReference>
<keyword evidence="3" id="KW-0547">Nucleotide-binding</keyword>
<dbReference type="PROSITE" id="PS50893">
    <property type="entry name" value="ABC_TRANSPORTER_2"/>
    <property type="match status" value="1"/>
</dbReference>
<gene>
    <name evidence="6" type="ORF">UFOPK2662_00479</name>
    <name evidence="7" type="ORF">UFOPK2942_00990</name>
    <name evidence="8" type="ORF">UFOPK3232_01111</name>
    <name evidence="9" type="ORF">UFOPK4242_00983</name>
    <name evidence="10" type="ORF">UFOPK4382_00943</name>
</gene>
<dbReference type="GO" id="GO:0016887">
    <property type="term" value="F:ATP hydrolysis activity"/>
    <property type="evidence" value="ECO:0007669"/>
    <property type="project" value="InterPro"/>
</dbReference>
<dbReference type="EMBL" id="CAFARE010000049">
    <property type="protein sequence ID" value="CAB4838973.1"/>
    <property type="molecule type" value="Genomic_DNA"/>
</dbReference>
<sequence>MITINEITIVRDNREIIYDYSEQIPAGSITVIVGPNGSGKSTLLAAIAGDIVPTKGTITIDDAHPPLTSAAHLATLRAMAIQNQVYTLGFTVREVIEMGGAADEIMEQLHLSDIANRQVTTLSGGESQRVAIAQAIAQKAPVLLLDEPLAAQDIDSRRRIIALLKKLADEGSTVVVVAHANENDLSWADKVIKDFL</sequence>
<dbReference type="PANTHER" id="PTHR42734:SF5">
    <property type="entry name" value="IRON TRANSPORT SYSTEM ATP-BINDING PROTEIN HI_0361-RELATED"/>
    <property type="match status" value="1"/>
</dbReference>
<keyword evidence="2" id="KW-0813">Transport</keyword>
<organism evidence="6">
    <name type="scientific">freshwater metagenome</name>
    <dbReference type="NCBI Taxonomy" id="449393"/>
    <lineage>
        <taxon>unclassified sequences</taxon>
        <taxon>metagenomes</taxon>
        <taxon>ecological metagenomes</taxon>
    </lineage>
</organism>
<dbReference type="AlphaFoldDB" id="A0A6J6R6R4"/>
<keyword evidence="4" id="KW-0067">ATP-binding</keyword>
<dbReference type="EMBL" id="CAEZYI010000018">
    <property type="protein sequence ID" value="CAB4717613.1"/>
    <property type="molecule type" value="Genomic_DNA"/>
</dbReference>
<dbReference type="GO" id="GO:0005524">
    <property type="term" value="F:ATP binding"/>
    <property type="evidence" value="ECO:0007669"/>
    <property type="project" value="UniProtKB-KW"/>
</dbReference>
<evidence type="ECO:0000256" key="2">
    <source>
        <dbReference type="ARBA" id="ARBA00022448"/>
    </source>
</evidence>
<dbReference type="PROSITE" id="PS00211">
    <property type="entry name" value="ABC_TRANSPORTER_1"/>
    <property type="match status" value="1"/>
</dbReference>
<evidence type="ECO:0000313" key="8">
    <source>
        <dbReference type="EMBL" id="CAB4838973.1"/>
    </source>
</evidence>
<dbReference type="PANTHER" id="PTHR42734">
    <property type="entry name" value="METAL TRANSPORT SYSTEM ATP-BINDING PROTEIN TM_0124-RELATED"/>
    <property type="match status" value="1"/>
</dbReference>
<evidence type="ECO:0000313" key="6">
    <source>
        <dbReference type="EMBL" id="CAB4717613.1"/>
    </source>
</evidence>
<evidence type="ECO:0000256" key="4">
    <source>
        <dbReference type="ARBA" id="ARBA00022840"/>
    </source>
</evidence>
<proteinExistence type="inferred from homology"/>
<dbReference type="InterPro" id="IPR003593">
    <property type="entry name" value="AAA+_ATPase"/>
</dbReference>
<evidence type="ECO:0000259" key="5">
    <source>
        <dbReference type="PROSITE" id="PS50893"/>
    </source>
</evidence>
<dbReference type="EMBL" id="CAFBQC010000053">
    <property type="protein sequence ID" value="CAB5043182.1"/>
    <property type="molecule type" value="Genomic_DNA"/>
</dbReference>
<dbReference type="Pfam" id="PF00005">
    <property type="entry name" value="ABC_tran"/>
    <property type="match status" value="1"/>
</dbReference>
<evidence type="ECO:0000313" key="10">
    <source>
        <dbReference type="EMBL" id="CAB5076078.1"/>
    </source>
</evidence>
<evidence type="ECO:0000256" key="3">
    <source>
        <dbReference type="ARBA" id="ARBA00022741"/>
    </source>
</evidence>
<dbReference type="InterPro" id="IPR017871">
    <property type="entry name" value="ABC_transporter-like_CS"/>
</dbReference>
<dbReference type="InterPro" id="IPR003439">
    <property type="entry name" value="ABC_transporter-like_ATP-bd"/>
</dbReference>
<reference evidence="6" key="1">
    <citation type="submission" date="2020-05" db="EMBL/GenBank/DDBJ databases">
        <authorList>
            <person name="Chiriac C."/>
            <person name="Salcher M."/>
            <person name="Ghai R."/>
            <person name="Kavagutti S V."/>
        </authorList>
    </citation>
    <scope>NUCLEOTIDE SEQUENCE</scope>
</reference>
<feature type="domain" description="ABC transporter" evidence="5">
    <location>
        <begin position="2"/>
        <end position="196"/>
    </location>
</feature>
<accession>A0A6J6R6R4</accession>
<dbReference type="Gene3D" id="3.40.50.300">
    <property type="entry name" value="P-loop containing nucleotide triphosphate hydrolases"/>
    <property type="match status" value="1"/>
</dbReference>
<name>A0A6J6R6R4_9ZZZZ</name>
<dbReference type="InterPro" id="IPR027417">
    <property type="entry name" value="P-loop_NTPase"/>
</dbReference>
<evidence type="ECO:0000313" key="7">
    <source>
        <dbReference type="EMBL" id="CAB4784676.1"/>
    </source>
</evidence>
<comment type="similarity">
    <text evidence="1">Belongs to the ABC transporter superfamily.</text>
</comment>
<evidence type="ECO:0000313" key="9">
    <source>
        <dbReference type="EMBL" id="CAB5043182.1"/>
    </source>
</evidence>
<protein>
    <submittedName>
        <fullName evidence="6">Unannotated protein</fullName>
    </submittedName>
</protein>
<evidence type="ECO:0000256" key="1">
    <source>
        <dbReference type="ARBA" id="ARBA00005417"/>
    </source>
</evidence>
<dbReference type="SUPFAM" id="SSF52540">
    <property type="entry name" value="P-loop containing nucleoside triphosphate hydrolases"/>
    <property type="match status" value="1"/>
</dbReference>
<dbReference type="InterPro" id="IPR050153">
    <property type="entry name" value="Metal_Ion_Import_ABC"/>
</dbReference>